<keyword evidence="5" id="KW-1185">Reference proteome</keyword>
<dbReference type="GeneID" id="95374762"/>
<dbReference type="KEGG" id="pchi:PC41400_08045"/>
<evidence type="ECO:0000313" key="5">
    <source>
        <dbReference type="Proteomes" id="UP001527202"/>
    </source>
</evidence>
<feature type="region of interest" description="Disordered" evidence="1">
    <location>
        <begin position="141"/>
        <end position="164"/>
    </location>
</feature>
<evidence type="ECO:0000313" key="3">
    <source>
        <dbReference type="EMBL" id="QAV17617.1"/>
    </source>
</evidence>
<evidence type="ECO:0000256" key="1">
    <source>
        <dbReference type="SAM" id="MobiDB-lite"/>
    </source>
</evidence>
<evidence type="ECO:0000313" key="4">
    <source>
        <dbReference type="Proteomes" id="UP000288943"/>
    </source>
</evidence>
<sequence>MTKTKMIRVVNNMPTGSLGIVLTDGKPIVLPKPGNYKEVSFDNVLNIFNSCKLIQRGHLYIDNKDVRIEFGLEDGDQVDINALSREELGELVKESDAKQLEAILAADTSDGTKEKIVLLAREQYNNESMDAKKVKVIETATGMSVTEEAPSESETTKSSMISKK</sequence>
<accession>A0A410WTM3</accession>
<dbReference type="EMBL" id="JAMDMJ010000039">
    <property type="protein sequence ID" value="MCY9599141.1"/>
    <property type="molecule type" value="Genomic_DNA"/>
</dbReference>
<dbReference type="Proteomes" id="UP001527202">
    <property type="component" value="Unassembled WGS sequence"/>
</dbReference>
<proteinExistence type="predicted"/>
<dbReference type="Proteomes" id="UP000288943">
    <property type="component" value="Chromosome"/>
</dbReference>
<evidence type="ECO:0000313" key="2">
    <source>
        <dbReference type="EMBL" id="MCY9599141.1"/>
    </source>
</evidence>
<organism evidence="3 4">
    <name type="scientific">Paenibacillus chitinolyticus</name>
    <dbReference type="NCBI Taxonomy" id="79263"/>
    <lineage>
        <taxon>Bacteria</taxon>
        <taxon>Bacillati</taxon>
        <taxon>Bacillota</taxon>
        <taxon>Bacilli</taxon>
        <taxon>Bacillales</taxon>
        <taxon>Paenibacillaceae</taxon>
        <taxon>Paenibacillus</taxon>
    </lineage>
</organism>
<name>A0A410WTM3_9BACL</name>
<gene>
    <name evidence="2" type="ORF">M5X16_25615</name>
    <name evidence="3" type="ORF">PC41400_08045</name>
</gene>
<dbReference type="EMBL" id="CP026520">
    <property type="protein sequence ID" value="QAV17617.1"/>
    <property type="molecule type" value="Genomic_DNA"/>
</dbReference>
<protein>
    <submittedName>
        <fullName evidence="3">Uncharacterized protein</fullName>
    </submittedName>
</protein>
<dbReference type="AlphaFoldDB" id="A0A410WTM3"/>
<dbReference type="OrthoDB" id="9883488at2"/>
<reference evidence="2 5" key="2">
    <citation type="submission" date="2022-05" db="EMBL/GenBank/DDBJ databases">
        <title>Genome Sequencing of Bee-Associated Microbes.</title>
        <authorList>
            <person name="Dunlap C."/>
        </authorList>
    </citation>
    <scope>NUCLEOTIDE SEQUENCE [LARGE SCALE GENOMIC DNA]</scope>
    <source>
        <strain evidence="2 5">NRRL B-23120</strain>
    </source>
</reference>
<reference evidence="3 4" key="1">
    <citation type="submission" date="2018-01" db="EMBL/GenBank/DDBJ databases">
        <title>The whole genome sequencing and assembly of Paenibacillus chitinolyticus KCCM 41400 strain.</title>
        <authorList>
            <person name="Kim J.-Y."/>
            <person name="Park M.-K."/>
            <person name="Lee Y.-J."/>
            <person name="Yi H."/>
            <person name="Bahn Y.-S."/>
            <person name="Kim J.F."/>
            <person name="Lee D.-W."/>
        </authorList>
    </citation>
    <scope>NUCLEOTIDE SEQUENCE [LARGE SCALE GENOMIC DNA]</scope>
    <source>
        <strain evidence="3 4">KCCM 41400</strain>
    </source>
</reference>
<dbReference type="RefSeq" id="WP_042229104.1">
    <property type="nucleotide sequence ID" value="NZ_CP026520.1"/>
</dbReference>
<feature type="compositionally biased region" description="Polar residues" evidence="1">
    <location>
        <begin position="152"/>
        <end position="164"/>
    </location>
</feature>